<keyword evidence="1 3" id="KW-0963">Cytoplasm</keyword>
<comment type="caution">
    <text evidence="4">The sequence shown here is derived from an EMBL/GenBank/DDBJ whole genome shotgun (WGS) entry which is preliminary data.</text>
</comment>
<dbReference type="GO" id="GO:0016779">
    <property type="term" value="F:nucleotidyltransferase activity"/>
    <property type="evidence" value="ECO:0007669"/>
    <property type="project" value="UniProtKB-UniRule"/>
</dbReference>
<protein>
    <recommendedName>
        <fullName evidence="3">Cytoplasmic tRNA 2-thiolation protein 2</fullName>
    </recommendedName>
</protein>
<keyword evidence="5" id="KW-1185">Reference proteome</keyword>
<dbReference type="HAMAP" id="MF_03054">
    <property type="entry name" value="CTU2"/>
    <property type="match status" value="1"/>
</dbReference>
<dbReference type="GO" id="GO:0000049">
    <property type="term" value="F:tRNA binding"/>
    <property type="evidence" value="ECO:0007669"/>
    <property type="project" value="InterPro"/>
</dbReference>
<dbReference type="Gene3D" id="3.90.1200.10">
    <property type="match status" value="1"/>
</dbReference>
<accession>A0AAJ0FQK0</accession>
<dbReference type="GO" id="GO:0016783">
    <property type="term" value="F:sulfurtransferase activity"/>
    <property type="evidence" value="ECO:0007669"/>
    <property type="project" value="TreeGrafter"/>
</dbReference>
<dbReference type="Proteomes" id="UP001244011">
    <property type="component" value="Unassembled WGS sequence"/>
</dbReference>
<keyword evidence="2 3" id="KW-0819">tRNA processing</keyword>
<comment type="subcellular location">
    <subcellularLocation>
        <location evidence="3">Cytoplasm</location>
    </subcellularLocation>
</comment>
<name>A0AAJ0FQK0_9PEZI</name>
<dbReference type="GO" id="GO:0005829">
    <property type="term" value="C:cytosol"/>
    <property type="evidence" value="ECO:0007669"/>
    <property type="project" value="TreeGrafter"/>
</dbReference>
<keyword evidence="4" id="KW-0808">Transferase</keyword>
<dbReference type="SUPFAM" id="SSF56112">
    <property type="entry name" value="Protein kinase-like (PK-like)"/>
    <property type="match status" value="1"/>
</dbReference>
<dbReference type="PANTHER" id="PTHR20882">
    <property type="entry name" value="CYTOPLASMIC TRNA 2-THIOLATION PROTEIN 2"/>
    <property type="match status" value="1"/>
</dbReference>
<proteinExistence type="inferred from homology"/>
<evidence type="ECO:0000313" key="5">
    <source>
        <dbReference type="Proteomes" id="UP001244011"/>
    </source>
</evidence>
<keyword evidence="4" id="KW-0418">Kinase</keyword>
<dbReference type="GO" id="GO:0016301">
    <property type="term" value="F:kinase activity"/>
    <property type="evidence" value="ECO:0007669"/>
    <property type="project" value="UniProtKB-KW"/>
</dbReference>
<dbReference type="Pfam" id="PF10288">
    <property type="entry name" value="CTU2"/>
    <property type="match status" value="1"/>
</dbReference>
<dbReference type="PANTHER" id="PTHR20882:SF14">
    <property type="entry name" value="CYTOPLASMIC TRNA 2-THIOLATION PROTEIN 2"/>
    <property type="match status" value="1"/>
</dbReference>
<dbReference type="GO" id="GO:0002143">
    <property type="term" value="P:tRNA wobble position uridine thiolation"/>
    <property type="evidence" value="ECO:0007669"/>
    <property type="project" value="TreeGrafter"/>
</dbReference>
<comment type="pathway">
    <text evidence="3">tRNA modification; 5-methoxycarbonylmethyl-2-thiouridine-tRNA biosynthesis.</text>
</comment>
<dbReference type="InterPro" id="IPR019407">
    <property type="entry name" value="CTU2"/>
</dbReference>
<dbReference type="Gene3D" id="3.40.50.620">
    <property type="entry name" value="HUPs"/>
    <property type="match status" value="1"/>
</dbReference>
<sequence>MASTETVDLITSNVKAELDGGTANFIFHGLLSEPLPDGTREVAIKHGEGYVASHPDFKIPTSRCQFEEESLTALAGLPPASNPSCIVRTPRMFHFNPETNTQIQEYLPSSVDLKTYALSHLTSNDEGLKVHFYGIGEGLGLWLRSFHDWGNDQAQSKLQAQIKLNTPMQALKNSINYAGLVSTIDKFPTILEDVRDVFEEVKKASEAELADESKLQIIHGDFWTGNALLPDLALREDSQPTIFIIDWELVQFGVRPLDLGQMVAELYELYLYKGIRAGLWLIEGFSAGYQIDDDDFAFRTAIHAGVHLVCFGSSVQGWGSEDQILVTSLCVCMTGTAIELVFGAVRYHEIGLDFLGTIVIDGCDRSGVSASEPAVPKVRQAGGNTDPKIRGSVQCARQISVLGRETRPPGARYLVGLSFGTSSTVLLHVLNKYAESILSKGRREPFQLSIVHVDTTLSEEGAPQESAQISQIIDRYAQRYPLFKIERIPLTAAIGLRTIDWSALPSLKTDAEPAEQLRDVFERLPSTTSRADLLRLFTRHILVSTALRQSCQAVLLGHSTTALAELTLAETAKGRGFSLPWQINDGVFPVQDYATADEREGASALPSSLGECVRIHYPLREVFRKELSRFITLTDPPLTEIIPRELEKTSSVVSHKHLSIEEVMSRYFEGVEENYPSVVANVVRTTAKLDRLGAGGRCGVCGMPLDEQGNERWRGEIGDIGEGSSQHPPNSSLCYGCQRSIHN</sequence>
<dbReference type="InterPro" id="IPR011009">
    <property type="entry name" value="Kinase-like_dom_sf"/>
</dbReference>
<dbReference type="AlphaFoldDB" id="A0AAJ0FQK0"/>
<organism evidence="4 5">
    <name type="scientific">Phialemonium atrogriseum</name>
    <dbReference type="NCBI Taxonomy" id="1093897"/>
    <lineage>
        <taxon>Eukaryota</taxon>
        <taxon>Fungi</taxon>
        <taxon>Dikarya</taxon>
        <taxon>Ascomycota</taxon>
        <taxon>Pezizomycotina</taxon>
        <taxon>Sordariomycetes</taxon>
        <taxon>Sordariomycetidae</taxon>
        <taxon>Cephalothecales</taxon>
        <taxon>Cephalothecaceae</taxon>
        <taxon>Phialemonium</taxon>
    </lineage>
</organism>
<evidence type="ECO:0000313" key="4">
    <source>
        <dbReference type="EMBL" id="KAK1769245.1"/>
    </source>
</evidence>
<gene>
    <name evidence="3" type="primary">NCS2</name>
    <name evidence="3" type="synonym">CTU2</name>
    <name evidence="4" type="ORF">QBC33DRAFT_513471</name>
</gene>
<reference evidence="4" key="1">
    <citation type="submission" date="2023-06" db="EMBL/GenBank/DDBJ databases">
        <title>Genome-scale phylogeny and comparative genomics of the fungal order Sordariales.</title>
        <authorList>
            <consortium name="Lawrence Berkeley National Laboratory"/>
            <person name="Hensen N."/>
            <person name="Bonometti L."/>
            <person name="Westerberg I."/>
            <person name="Brannstrom I.O."/>
            <person name="Guillou S."/>
            <person name="Cros-Aarteil S."/>
            <person name="Calhoun S."/>
            <person name="Haridas S."/>
            <person name="Kuo A."/>
            <person name="Mondo S."/>
            <person name="Pangilinan J."/>
            <person name="Riley R."/>
            <person name="Labutti K."/>
            <person name="Andreopoulos B."/>
            <person name="Lipzen A."/>
            <person name="Chen C."/>
            <person name="Yanf M."/>
            <person name="Daum C."/>
            <person name="Ng V."/>
            <person name="Clum A."/>
            <person name="Steindorff A."/>
            <person name="Ohm R."/>
            <person name="Martin F."/>
            <person name="Silar P."/>
            <person name="Natvig D."/>
            <person name="Lalanne C."/>
            <person name="Gautier V."/>
            <person name="Ament-Velasquez S.L."/>
            <person name="Kruys A."/>
            <person name="Hutchinson M.I."/>
            <person name="Powell A.J."/>
            <person name="Barry K."/>
            <person name="Miller A.N."/>
            <person name="Grigoriev I.V."/>
            <person name="Debuchy R."/>
            <person name="Gladieux P."/>
            <person name="Thoren M.H."/>
            <person name="Johannesson H."/>
        </authorList>
    </citation>
    <scope>NUCLEOTIDE SEQUENCE</scope>
    <source>
        <strain evidence="4">8032-3</strain>
    </source>
</reference>
<dbReference type="SUPFAM" id="SSF52402">
    <property type="entry name" value="Adenine nucleotide alpha hydrolases-like"/>
    <property type="match status" value="1"/>
</dbReference>
<dbReference type="GO" id="GO:0032447">
    <property type="term" value="P:protein urmylation"/>
    <property type="evidence" value="ECO:0007669"/>
    <property type="project" value="UniProtKB-UniRule"/>
</dbReference>
<dbReference type="EMBL" id="MU839003">
    <property type="protein sequence ID" value="KAK1769245.1"/>
    <property type="molecule type" value="Genomic_DNA"/>
</dbReference>
<dbReference type="InterPro" id="IPR014729">
    <property type="entry name" value="Rossmann-like_a/b/a_fold"/>
</dbReference>
<evidence type="ECO:0000256" key="1">
    <source>
        <dbReference type="ARBA" id="ARBA00022490"/>
    </source>
</evidence>
<comment type="function">
    <text evidence="3">Plays a central role in 2-thiolation of mcm(5)S(2)U at tRNA wobble positions of tRNA(Lys), tRNA(Glu) and tRNA(Gln). May act by forming a heterodimer with NCS6 that ligates sulfur from thiocarboxylated URM1 onto the uridine of tRNAs at wobble position. Prior mcm(5) tRNA modification by the elongator complex is required for 2-thiolation. May also be involved in protein urmylation.</text>
</comment>
<evidence type="ECO:0000256" key="2">
    <source>
        <dbReference type="ARBA" id="ARBA00022694"/>
    </source>
</evidence>
<comment type="similarity">
    <text evidence="3">Belongs to the CTU2/NCS2 family.</text>
</comment>
<evidence type="ECO:0000256" key="3">
    <source>
        <dbReference type="HAMAP-Rule" id="MF_03054"/>
    </source>
</evidence>
<dbReference type="Gene3D" id="3.30.200.20">
    <property type="entry name" value="Phosphorylase Kinase, domain 1"/>
    <property type="match status" value="1"/>
</dbReference>